<feature type="compositionally biased region" description="Basic and acidic residues" evidence="1">
    <location>
        <begin position="54"/>
        <end position="67"/>
    </location>
</feature>
<feature type="region of interest" description="Disordered" evidence="1">
    <location>
        <begin position="41"/>
        <end position="71"/>
    </location>
</feature>
<organism evidence="2">
    <name type="scientific">Arundo donax</name>
    <name type="common">Giant reed</name>
    <name type="synonym">Donax arundinaceus</name>
    <dbReference type="NCBI Taxonomy" id="35708"/>
    <lineage>
        <taxon>Eukaryota</taxon>
        <taxon>Viridiplantae</taxon>
        <taxon>Streptophyta</taxon>
        <taxon>Embryophyta</taxon>
        <taxon>Tracheophyta</taxon>
        <taxon>Spermatophyta</taxon>
        <taxon>Magnoliopsida</taxon>
        <taxon>Liliopsida</taxon>
        <taxon>Poales</taxon>
        <taxon>Poaceae</taxon>
        <taxon>PACMAD clade</taxon>
        <taxon>Arundinoideae</taxon>
        <taxon>Arundineae</taxon>
        <taxon>Arundo</taxon>
    </lineage>
</organism>
<proteinExistence type="predicted"/>
<feature type="region of interest" description="Disordered" evidence="1">
    <location>
        <begin position="102"/>
        <end position="128"/>
    </location>
</feature>
<name>A0A0A9GQX5_ARUDO</name>
<dbReference type="EMBL" id="GBRH01174833">
    <property type="protein sequence ID" value="JAE23063.1"/>
    <property type="molecule type" value="Transcribed_RNA"/>
</dbReference>
<accession>A0A0A9GQX5</accession>
<sequence length="128" mass="14967">MSVYQMMHWRTTTWTMRVPAESTPYMPRSSGMPMTRVLGSVEREKSVMTQSREAAARSGERREEARKRAARTMSFWSVSAARKRRFMAKGLLVEMKWKERSGTAKSATKRLMPEHWSGVKMRHQRTEP</sequence>
<protein>
    <submittedName>
        <fullName evidence="2">Uncharacterized protein</fullName>
    </submittedName>
</protein>
<reference evidence="2" key="2">
    <citation type="journal article" date="2015" name="Data Brief">
        <title>Shoot transcriptome of the giant reed, Arundo donax.</title>
        <authorList>
            <person name="Barrero R.A."/>
            <person name="Guerrero F.D."/>
            <person name="Moolhuijzen P."/>
            <person name="Goolsby J.A."/>
            <person name="Tidwell J."/>
            <person name="Bellgard S.E."/>
            <person name="Bellgard M.I."/>
        </authorList>
    </citation>
    <scope>NUCLEOTIDE SEQUENCE</scope>
    <source>
        <tissue evidence="2">Shoot tissue taken approximately 20 cm above the soil surface</tissue>
    </source>
</reference>
<reference evidence="2" key="1">
    <citation type="submission" date="2014-09" db="EMBL/GenBank/DDBJ databases">
        <authorList>
            <person name="Magalhaes I.L.F."/>
            <person name="Oliveira U."/>
            <person name="Santos F.R."/>
            <person name="Vidigal T.H.D.A."/>
            <person name="Brescovit A.D."/>
            <person name="Santos A.J."/>
        </authorList>
    </citation>
    <scope>NUCLEOTIDE SEQUENCE</scope>
    <source>
        <tissue evidence="2">Shoot tissue taken approximately 20 cm above the soil surface</tissue>
    </source>
</reference>
<evidence type="ECO:0000313" key="2">
    <source>
        <dbReference type="EMBL" id="JAE23063.1"/>
    </source>
</evidence>
<dbReference type="AlphaFoldDB" id="A0A0A9GQX5"/>
<evidence type="ECO:0000256" key="1">
    <source>
        <dbReference type="SAM" id="MobiDB-lite"/>
    </source>
</evidence>